<dbReference type="GO" id="GO:0016757">
    <property type="term" value="F:glycosyltransferase activity"/>
    <property type="evidence" value="ECO:0007669"/>
    <property type="project" value="InterPro"/>
</dbReference>
<dbReference type="Pfam" id="PF00534">
    <property type="entry name" value="Glycos_transf_1"/>
    <property type="match status" value="1"/>
</dbReference>
<dbReference type="GO" id="GO:1901135">
    <property type="term" value="P:carbohydrate derivative metabolic process"/>
    <property type="evidence" value="ECO:0007669"/>
    <property type="project" value="UniProtKB-ARBA"/>
</dbReference>
<evidence type="ECO:0000313" key="3">
    <source>
        <dbReference type="Proteomes" id="UP000076830"/>
    </source>
</evidence>
<dbReference type="STRING" id="1300342.I596_3618"/>
<dbReference type="CDD" id="cd03801">
    <property type="entry name" value="GT4_PimA-like"/>
    <property type="match status" value="1"/>
</dbReference>
<dbReference type="Gene3D" id="3.40.50.2000">
    <property type="entry name" value="Glycogen Phosphorylase B"/>
    <property type="match status" value="2"/>
</dbReference>
<protein>
    <submittedName>
        <fullName evidence="2">Glycosyltransferase group 1</fullName>
    </submittedName>
</protein>
<name>A0A167H9N7_9GAMM</name>
<dbReference type="OrthoDB" id="9802525at2"/>
<dbReference type="RefSeq" id="WP_067650666.1">
    <property type="nucleotide sequence ID" value="NZ_CP015249.1"/>
</dbReference>
<organism evidence="2 3">
    <name type="scientific">Dokdonella koreensis DS-123</name>
    <dbReference type="NCBI Taxonomy" id="1300342"/>
    <lineage>
        <taxon>Bacteria</taxon>
        <taxon>Pseudomonadati</taxon>
        <taxon>Pseudomonadota</taxon>
        <taxon>Gammaproteobacteria</taxon>
        <taxon>Lysobacterales</taxon>
        <taxon>Rhodanobacteraceae</taxon>
        <taxon>Dokdonella</taxon>
    </lineage>
</organism>
<dbReference type="EMBL" id="CP015249">
    <property type="protein sequence ID" value="ANB19606.1"/>
    <property type="molecule type" value="Genomic_DNA"/>
</dbReference>
<dbReference type="InterPro" id="IPR001296">
    <property type="entry name" value="Glyco_trans_1"/>
</dbReference>
<dbReference type="AlphaFoldDB" id="A0A167H9N7"/>
<dbReference type="Proteomes" id="UP000076830">
    <property type="component" value="Chromosome"/>
</dbReference>
<evidence type="ECO:0000259" key="1">
    <source>
        <dbReference type="Pfam" id="PF00534"/>
    </source>
</evidence>
<proteinExistence type="predicted"/>
<feature type="domain" description="Glycosyl transferase family 1" evidence="1">
    <location>
        <begin position="221"/>
        <end position="365"/>
    </location>
</feature>
<dbReference type="KEGG" id="dko:I596_3618"/>
<keyword evidence="2" id="KW-0808">Transferase</keyword>
<dbReference type="PANTHER" id="PTHR12526">
    <property type="entry name" value="GLYCOSYLTRANSFERASE"/>
    <property type="match status" value="1"/>
</dbReference>
<keyword evidence="3" id="KW-1185">Reference proteome</keyword>
<sequence>MKRRVAIVVQRCHEKLVGGAEAHAWQYATLLADDYTVDVLTSTAMDYIRWDNDLPAGVEQRDGVTIRRFRVEHGRKPYFGRLHRRVLDRFEATAGAPDQDRYGWPEALEEEFIRSQGPVCPDLYDHLRQHGEDYAAVIFLTYLYPTTFDGVRAMPHRRWGLVPTLHDEPPAYLRAVGQMARNVPRILWNTQAERHLGGRLWNRDSGNLVAMTVATEPAPPAREATPYLLYCGRIDINKGCDHLLQWFAAYKAARLASPLRLLLTGHNIMQVPDDANVSVLGFVEEDRKFALMAGAVAFVQPSPYESLSIVALEAMAQGTPNIVNGRCEILADHVARSGAGFVYHDQAAFDAALDAAMALDAAERARQADLARRYVLDNYSRDQVRARLIAEVEALAGG</sequence>
<gene>
    <name evidence="2" type="ORF">I596_3618</name>
</gene>
<evidence type="ECO:0000313" key="2">
    <source>
        <dbReference type="EMBL" id="ANB19606.1"/>
    </source>
</evidence>
<accession>A0A167H9N7</accession>
<reference evidence="2 3" key="1">
    <citation type="submission" date="2016-04" db="EMBL/GenBank/DDBJ databases">
        <title>Complete genome sequence of Dokdonella koreensis DS-123T.</title>
        <authorList>
            <person name="Kim J.F."/>
            <person name="Lee H."/>
            <person name="Kwak M.-J."/>
        </authorList>
    </citation>
    <scope>NUCLEOTIDE SEQUENCE [LARGE SCALE GENOMIC DNA]</scope>
    <source>
        <strain evidence="2 3">DS-123</strain>
    </source>
</reference>
<dbReference type="SUPFAM" id="SSF53756">
    <property type="entry name" value="UDP-Glycosyltransferase/glycogen phosphorylase"/>
    <property type="match status" value="1"/>
</dbReference>